<dbReference type="Gene3D" id="3.40.430.10">
    <property type="entry name" value="Dihydrofolate Reductase, subunit A"/>
    <property type="match status" value="1"/>
</dbReference>
<dbReference type="AlphaFoldDB" id="A0A1F5S301"/>
<dbReference type="PIRSF" id="PIRSF000194">
    <property type="entry name" value="DHFR"/>
    <property type="match status" value="1"/>
</dbReference>
<dbReference type="GO" id="GO:0005829">
    <property type="term" value="C:cytosol"/>
    <property type="evidence" value="ECO:0007669"/>
    <property type="project" value="TreeGrafter"/>
</dbReference>
<evidence type="ECO:0000256" key="6">
    <source>
        <dbReference type="ARBA" id="ARBA00023002"/>
    </source>
</evidence>
<evidence type="ECO:0000256" key="4">
    <source>
        <dbReference type="ARBA" id="ARBA00022563"/>
    </source>
</evidence>
<dbReference type="GO" id="GO:0046452">
    <property type="term" value="P:dihydrofolate metabolic process"/>
    <property type="evidence" value="ECO:0007669"/>
    <property type="project" value="TreeGrafter"/>
</dbReference>
<proteinExistence type="inferred from homology"/>
<dbReference type="GO" id="GO:0006730">
    <property type="term" value="P:one-carbon metabolic process"/>
    <property type="evidence" value="ECO:0007669"/>
    <property type="project" value="UniProtKB-KW"/>
</dbReference>
<dbReference type="PANTHER" id="PTHR48069:SF3">
    <property type="entry name" value="DIHYDROFOLATE REDUCTASE"/>
    <property type="match status" value="1"/>
</dbReference>
<comment type="catalytic activity">
    <reaction evidence="7">
        <text>(6S)-5,6,7,8-tetrahydrofolate + NADP(+) = 7,8-dihydrofolate + NADPH + H(+)</text>
        <dbReference type="Rhea" id="RHEA:15009"/>
        <dbReference type="ChEBI" id="CHEBI:15378"/>
        <dbReference type="ChEBI" id="CHEBI:57451"/>
        <dbReference type="ChEBI" id="CHEBI:57453"/>
        <dbReference type="ChEBI" id="CHEBI:57783"/>
        <dbReference type="ChEBI" id="CHEBI:58349"/>
        <dbReference type="EC" id="1.5.1.3"/>
    </reaction>
</comment>
<dbReference type="InterPro" id="IPR012259">
    <property type="entry name" value="DHFR"/>
</dbReference>
<dbReference type="PROSITE" id="PS51330">
    <property type="entry name" value="DHFR_2"/>
    <property type="match status" value="1"/>
</dbReference>
<dbReference type="PANTHER" id="PTHR48069">
    <property type="entry name" value="DIHYDROFOLATE REDUCTASE"/>
    <property type="match status" value="1"/>
</dbReference>
<evidence type="ECO:0000256" key="1">
    <source>
        <dbReference type="ARBA" id="ARBA00004903"/>
    </source>
</evidence>
<name>A0A1F5S301_9BACT</name>
<dbReference type="PRINTS" id="PR00070">
    <property type="entry name" value="DHFR"/>
</dbReference>
<comment type="function">
    <text evidence="7">Key enzyme in folate metabolism. Catalyzes an essential reaction for de novo glycine and purine synthesis, and for DNA precursor synthesis.</text>
</comment>
<dbReference type="InterPro" id="IPR001796">
    <property type="entry name" value="DHFR_dom"/>
</dbReference>
<reference evidence="9 10" key="1">
    <citation type="journal article" date="2016" name="Nat. Commun.">
        <title>Thousands of microbial genomes shed light on interconnected biogeochemical processes in an aquifer system.</title>
        <authorList>
            <person name="Anantharaman K."/>
            <person name="Brown C.T."/>
            <person name="Hug L.A."/>
            <person name="Sharon I."/>
            <person name="Castelle C.J."/>
            <person name="Probst A.J."/>
            <person name="Thomas B.C."/>
            <person name="Singh A."/>
            <person name="Wilkins M.J."/>
            <person name="Karaoz U."/>
            <person name="Brodie E.L."/>
            <person name="Williams K.H."/>
            <person name="Hubbard S.S."/>
            <person name="Banfield J.F."/>
        </authorList>
    </citation>
    <scope>NUCLEOTIDE SEQUENCE [LARGE SCALE GENOMIC DNA]</scope>
</reference>
<sequence>MIISAIAVTNKNRAIGFKNKLLWNIPPDLEHFKKITAGHTVIMGSNTFISLGRPLPRRTNIVITRNKNFEAPGCIVVSSPEEAIARAKEEEKKLNGEDGEIFVIGGGSIYTQMLPYTEKLYLTIVDDKLAEADAFFPNYSEFKITKESEDQTYNGIKYKFIELTR</sequence>
<dbReference type="InterPro" id="IPR024072">
    <property type="entry name" value="DHFR-like_dom_sf"/>
</dbReference>
<keyword evidence="6 7" id="KW-0560">Oxidoreductase</keyword>
<protein>
    <recommendedName>
        <fullName evidence="3 7">Dihydrofolate reductase</fullName>
        <ecNumber evidence="3 7">1.5.1.3</ecNumber>
    </recommendedName>
</protein>
<keyword evidence="5 7" id="KW-0521">NADP</keyword>
<dbReference type="GO" id="GO:0004146">
    <property type="term" value="F:dihydrofolate reductase activity"/>
    <property type="evidence" value="ECO:0007669"/>
    <property type="project" value="UniProtKB-EC"/>
</dbReference>
<dbReference type="CDD" id="cd00209">
    <property type="entry name" value="DHFR"/>
    <property type="match status" value="1"/>
</dbReference>
<comment type="similarity">
    <text evidence="2 7">Belongs to the dihydrofolate reductase family.</text>
</comment>
<evidence type="ECO:0000259" key="8">
    <source>
        <dbReference type="PROSITE" id="PS51330"/>
    </source>
</evidence>
<evidence type="ECO:0000256" key="2">
    <source>
        <dbReference type="ARBA" id="ARBA00009539"/>
    </source>
</evidence>
<dbReference type="GO" id="GO:0050661">
    <property type="term" value="F:NADP binding"/>
    <property type="evidence" value="ECO:0007669"/>
    <property type="project" value="InterPro"/>
</dbReference>
<dbReference type="UniPathway" id="UPA00077">
    <property type="reaction ID" value="UER00158"/>
</dbReference>
<dbReference type="GO" id="GO:0046654">
    <property type="term" value="P:tetrahydrofolate biosynthetic process"/>
    <property type="evidence" value="ECO:0007669"/>
    <property type="project" value="UniProtKB-UniPathway"/>
</dbReference>
<dbReference type="SUPFAM" id="SSF53597">
    <property type="entry name" value="Dihydrofolate reductase-like"/>
    <property type="match status" value="1"/>
</dbReference>
<dbReference type="EC" id="1.5.1.3" evidence="3 7"/>
<keyword evidence="4 7" id="KW-0554">One-carbon metabolism</keyword>
<gene>
    <name evidence="9" type="ORF">A2257_01465</name>
</gene>
<feature type="domain" description="DHFR" evidence="8">
    <location>
        <begin position="2"/>
        <end position="165"/>
    </location>
</feature>
<evidence type="ECO:0000256" key="7">
    <source>
        <dbReference type="PIRNR" id="PIRNR000194"/>
    </source>
</evidence>
<dbReference type="Pfam" id="PF00186">
    <property type="entry name" value="DHFR_1"/>
    <property type="match status" value="1"/>
</dbReference>
<comment type="pathway">
    <text evidence="1 7">Cofactor biosynthesis; tetrahydrofolate biosynthesis; 5,6,7,8-tetrahydrofolate from 7,8-dihydrofolate: step 1/1.</text>
</comment>
<evidence type="ECO:0000256" key="3">
    <source>
        <dbReference type="ARBA" id="ARBA00012856"/>
    </source>
</evidence>
<dbReference type="GO" id="GO:0046655">
    <property type="term" value="P:folic acid metabolic process"/>
    <property type="evidence" value="ECO:0007669"/>
    <property type="project" value="TreeGrafter"/>
</dbReference>
<accession>A0A1F5S301</accession>
<evidence type="ECO:0000313" key="10">
    <source>
        <dbReference type="Proteomes" id="UP000177407"/>
    </source>
</evidence>
<dbReference type="Proteomes" id="UP000177407">
    <property type="component" value="Unassembled WGS sequence"/>
</dbReference>
<organism evidence="9 10">
    <name type="scientific">Candidatus Falkowbacteria bacterium RIFOXYA2_FULL_38_12</name>
    <dbReference type="NCBI Taxonomy" id="1797993"/>
    <lineage>
        <taxon>Bacteria</taxon>
        <taxon>Candidatus Falkowiibacteriota</taxon>
    </lineage>
</organism>
<evidence type="ECO:0000313" key="9">
    <source>
        <dbReference type="EMBL" id="OGF21064.1"/>
    </source>
</evidence>
<evidence type="ECO:0000256" key="5">
    <source>
        <dbReference type="ARBA" id="ARBA00022857"/>
    </source>
</evidence>
<dbReference type="EMBL" id="MFGA01000016">
    <property type="protein sequence ID" value="OGF21064.1"/>
    <property type="molecule type" value="Genomic_DNA"/>
</dbReference>
<comment type="caution">
    <text evidence="9">The sequence shown here is derived from an EMBL/GenBank/DDBJ whole genome shotgun (WGS) entry which is preliminary data.</text>
</comment>